<dbReference type="Pfam" id="PF00874">
    <property type="entry name" value="PRD"/>
    <property type="match status" value="2"/>
</dbReference>
<evidence type="ECO:0000256" key="7">
    <source>
        <dbReference type="ARBA" id="ARBA00022777"/>
    </source>
</evidence>
<evidence type="ECO:0000256" key="9">
    <source>
        <dbReference type="ARBA" id="ARBA00037387"/>
    </source>
</evidence>
<evidence type="ECO:0000256" key="6">
    <source>
        <dbReference type="ARBA" id="ARBA00022683"/>
    </source>
</evidence>
<evidence type="ECO:0000256" key="1">
    <source>
        <dbReference type="ARBA" id="ARBA00004496"/>
    </source>
</evidence>
<dbReference type="InterPro" id="IPR007737">
    <property type="entry name" value="Mga_HTH"/>
</dbReference>
<accession>A0A1L8SRU0</accession>
<keyword evidence="6" id="KW-0598">Phosphotransferase system</keyword>
<dbReference type="PANTHER" id="PTHR36203">
    <property type="entry name" value="ASCORBATE-SPECIFIC PTS SYSTEM EIIA COMPONENT"/>
    <property type="match status" value="1"/>
</dbReference>
<comment type="function">
    <text evidence="9">The phosphoenolpyruvate-dependent sugar phosphotransferase system (sugar PTS), a major carbohydrate active transport system, catalyzes the phosphorylation of incoming sugar substrates concomitantly with their translocation across the cell membrane. The enzyme II UlaABC PTS system is involved in ascorbate transport.</text>
</comment>
<dbReference type="Pfam" id="PF00359">
    <property type="entry name" value="PTS_EIIA_2"/>
    <property type="match status" value="1"/>
</dbReference>
<evidence type="ECO:0000256" key="3">
    <source>
        <dbReference type="ARBA" id="ARBA00022490"/>
    </source>
</evidence>
<comment type="subcellular location">
    <subcellularLocation>
        <location evidence="1">Cytoplasm</location>
    </subcellularLocation>
</comment>
<evidence type="ECO:0000259" key="14">
    <source>
        <dbReference type="PROSITE" id="PS51372"/>
    </source>
</evidence>
<dbReference type="SUPFAM" id="SSF55804">
    <property type="entry name" value="Phoshotransferase/anion transport protein"/>
    <property type="match status" value="1"/>
</dbReference>
<dbReference type="Gene3D" id="3.40.930.10">
    <property type="entry name" value="Mannitol-specific EII, Chain A"/>
    <property type="match status" value="1"/>
</dbReference>
<reference evidence="15 16" key="1">
    <citation type="submission" date="2014-12" db="EMBL/GenBank/DDBJ databases">
        <title>Draft genome sequences of 29 type strains of Enterococci.</title>
        <authorList>
            <person name="Zhong Z."/>
            <person name="Sun Z."/>
            <person name="Liu W."/>
            <person name="Zhang W."/>
            <person name="Zhang H."/>
        </authorList>
    </citation>
    <scope>NUCLEOTIDE SEQUENCE [LARGE SCALE GENOMIC DNA]</scope>
    <source>
        <strain evidence="15 16">DSM 22802</strain>
    </source>
</reference>
<evidence type="ECO:0000256" key="4">
    <source>
        <dbReference type="ARBA" id="ARBA00022553"/>
    </source>
</evidence>
<dbReference type="Gene3D" id="1.10.10.10">
    <property type="entry name" value="Winged helix-like DNA-binding domain superfamily/Winged helix DNA-binding domain"/>
    <property type="match status" value="1"/>
</dbReference>
<feature type="domain" description="PTS EIIB type-2" evidence="13">
    <location>
        <begin position="408"/>
        <end position="495"/>
    </location>
</feature>
<dbReference type="Proteomes" id="UP000183700">
    <property type="component" value="Unassembled WGS sequence"/>
</dbReference>
<dbReference type="AlphaFoldDB" id="A0A1L8SRU0"/>
<dbReference type="InterPro" id="IPR051351">
    <property type="entry name" value="Ascorbate-PTS_EIIA_comp"/>
</dbReference>
<evidence type="ECO:0000313" key="15">
    <source>
        <dbReference type="EMBL" id="OJG34807.1"/>
    </source>
</evidence>
<dbReference type="Gene3D" id="1.10.1790.10">
    <property type="entry name" value="PRD domain"/>
    <property type="match status" value="1"/>
</dbReference>
<feature type="domain" description="PTS EIIA type-2" evidence="12">
    <location>
        <begin position="545"/>
        <end position="685"/>
    </location>
</feature>
<dbReference type="GO" id="GO:0009401">
    <property type="term" value="P:phosphoenolpyruvate-dependent sugar phosphotransferase system"/>
    <property type="evidence" value="ECO:0007669"/>
    <property type="project" value="UniProtKB-KW"/>
</dbReference>
<dbReference type="CDD" id="cd05568">
    <property type="entry name" value="PTS_IIB_bgl_like"/>
    <property type="match status" value="1"/>
</dbReference>
<dbReference type="InterPro" id="IPR013011">
    <property type="entry name" value="PTS_EIIB_2"/>
</dbReference>
<dbReference type="PROSITE" id="PS51094">
    <property type="entry name" value="PTS_EIIA_TYPE_2"/>
    <property type="match status" value="1"/>
</dbReference>
<keyword evidence="4" id="KW-0597">Phosphoprotein</keyword>
<dbReference type="GO" id="GO:0008982">
    <property type="term" value="F:protein-N(PI)-phosphohistidine-sugar phosphotransferase activity"/>
    <property type="evidence" value="ECO:0007669"/>
    <property type="project" value="InterPro"/>
</dbReference>
<feature type="domain" description="PRD" evidence="14">
    <location>
        <begin position="293"/>
        <end position="401"/>
    </location>
</feature>
<dbReference type="InterPro" id="IPR002178">
    <property type="entry name" value="PTS_EIIA_type-2_dom"/>
</dbReference>
<keyword evidence="3" id="KW-0963">Cytoplasm</keyword>
<organism evidence="15 16">
    <name type="scientific">Enterococcus devriesei</name>
    <dbReference type="NCBI Taxonomy" id="319970"/>
    <lineage>
        <taxon>Bacteria</taxon>
        <taxon>Bacillati</taxon>
        <taxon>Bacillota</taxon>
        <taxon>Bacilli</taxon>
        <taxon>Lactobacillales</taxon>
        <taxon>Enterococcaceae</taxon>
        <taxon>Enterococcus</taxon>
    </lineage>
</organism>
<dbReference type="STRING" id="319970.RV00_GL000689"/>
<comment type="caution">
    <text evidence="15">The sequence shown here is derived from an EMBL/GenBank/DDBJ whole genome shotgun (WGS) entry which is preliminary data.</text>
</comment>
<evidence type="ECO:0000256" key="5">
    <source>
        <dbReference type="ARBA" id="ARBA00022679"/>
    </source>
</evidence>
<dbReference type="InterPro" id="IPR036388">
    <property type="entry name" value="WH-like_DNA-bd_sf"/>
</dbReference>
<proteinExistence type="predicted"/>
<dbReference type="PANTHER" id="PTHR36203:SF1">
    <property type="entry name" value="ASCORBATE-SPECIFIC PTS SYSTEM EIIA COMPONENT"/>
    <property type="match status" value="1"/>
</dbReference>
<evidence type="ECO:0000259" key="13">
    <source>
        <dbReference type="PROSITE" id="PS51099"/>
    </source>
</evidence>
<keyword evidence="5" id="KW-0808">Transferase</keyword>
<dbReference type="GO" id="GO:0016301">
    <property type="term" value="F:kinase activity"/>
    <property type="evidence" value="ECO:0007669"/>
    <property type="project" value="UniProtKB-KW"/>
</dbReference>
<dbReference type="InterPro" id="IPR016152">
    <property type="entry name" value="PTrfase/Anion_transptr"/>
</dbReference>
<evidence type="ECO:0000256" key="10">
    <source>
        <dbReference type="ARBA" id="ARBA00041175"/>
    </source>
</evidence>
<dbReference type="Gene3D" id="3.40.50.2300">
    <property type="match status" value="1"/>
</dbReference>
<dbReference type="PROSITE" id="PS51372">
    <property type="entry name" value="PRD_2"/>
    <property type="match status" value="2"/>
</dbReference>
<dbReference type="InterPro" id="IPR036095">
    <property type="entry name" value="PTS_EIIB-like_sf"/>
</dbReference>
<dbReference type="PROSITE" id="PS51099">
    <property type="entry name" value="PTS_EIIB_TYPE_2"/>
    <property type="match status" value="1"/>
</dbReference>
<dbReference type="EMBL" id="JXKM01000012">
    <property type="protein sequence ID" value="OJG34807.1"/>
    <property type="molecule type" value="Genomic_DNA"/>
</dbReference>
<keyword evidence="2" id="KW-0813">Transport</keyword>
<dbReference type="InterPro" id="IPR011608">
    <property type="entry name" value="PRD"/>
</dbReference>
<dbReference type="GO" id="GO:0006355">
    <property type="term" value="P:regulation of DNA-templated transcription"/>
    <property type="evidence" value="ECO:0007669"/>
    <property type="project" value="InterPro"/>
</dbReference>
<keyword evidence="7" id="KW-0418">Kinase</keyword>
<evidence type="ECO:0000256" key="8">
    <source>
        <dbReference type="ARBA" id="ARBA00023159"/>
    </source>
</evidence>
<dbReference type="SUPFAM" id="SSF52794">
    <property type="entry name" value="PTS system IIB component-like"/>
    <property type="match status" value="1"/>
</dbReference>
<dbReference type="GO" id="GO:0005737">
    <property type="term" value="C:cytoplasm"/>
    <property type="evidence" value="ECO:0007669"/>
    <property type="project" value="UniProtKB-SubCell"/>
</dbReference>
<keyword evidence="16" id="KW-1185">Reference proteome</keyword>
<evidence type="ECO:0000256" key="2">
    <source>
        <dbReference type="ARBA" id="ARBA00022448"/>
    </source>
</evidence>
<evidence type="ECO:0000256" key="11">
    <source>
        <dbReference type="ARBA" id="ARBA00042072"/>
    </source>
</evidence>
<name>A0A1L8SRU0_9ENTE</name>
<protein>
    <recommendedName>
        <fullName evidence="10">Ascorbate-specific PTS system EIIA component</fullName>
    </recommendedName>
    <alternativeName>
        <fullName evidence="11">Ascorbate-specific phosphotransferase enzyme IIA component</fullName>
    </alternativeName>
</protein>
<dbReference type="SUPFAM" id="SSF63520">
    <property type="entry name" value="PTS-regulatory domain, PRD"/>
    <property type="match status" value="2"/>
</dbReference>
<evidence type="ECO:0000259" key="12">
    <source>
        <dbReference type="PROSITE" id="PS51094"/>
    </source>
</evidence>
<sequence>MTMNLEERTNQIFVELINNPQITSKMLCKKFDLTRGQLNYALKKINDSLLDEKLSEIKRTKNGHFLIANEILSIYKGGDEALGEATEDYVFSSKERAALIQLMLLSKEDYLSLNHFIDELKVSRNTVLRDLKEVTQAIQGYELDLKYTRQKGYFIHGDEWNKRNLLSDLLNNLATTYNGIQLIIQFANIDAQQIQTFNKRVELVEEELEVQFTDERLKTLPLLIILMIRRAQRGKLISYSFKINYRELTDTKEYLAADRVIWDVDGLSENERVYLTMLLLTTNLSRGDILSVKEINKMKEALEGVIANFEKIAGVSLEDKEKLLDRLLVHMRPAYYRIKYHLNLQTKFYQENKDANLFSLFYLVKEASGPLERFFEQPIPDTELFFISLFIGSHIVESSEIIHPENRKRAIIVCPNGISIAVLLENTLKNLLPEIDFVATMSAREFYRTEHETEFIFSAVPLKTEKKVFVVSNFLSEQEKRQLRERVLRSTAIVQSEIVTPEKILAVVKKHAEIIDEASFYEELLDLFAPKESKILEKKRPHLIDLLKGETIQIFEEAISWNDVLDALAIPLERQQIITEDYIQALKKEMPSLPPYTVLRNKIALPHTVSEAGAIGVGISLGIVKKGIPTEDGGKIHTVILLASNDKEEHLDLIFEMMSLAGEEQLVAMEEAKTKEDIRKALKKFNDDYWRAK</sequence>
<gene>
    <name evidence="15" type="ORF">RV00_GL000689</name>
</gene>
<feature type="domain" description="PRD" evidence="14">
    <location>
        <begin position="188"/>
        <end position="289"/>
    </location>
</feature>
<keyword evidence="8" id="KW-0010">Activator</keyword>
<dbReference type="InterPro" id="IPR036634">
    <property type="entry name" value="PRD_sf"/>
</dbReference>
<dbReference type="Pfam" id="PF05043">
    <property type="entry name" value="Mga"/>
    <property type="match status" value="1"/>
</dbReference>
<evidence type="ECO:0000313" key="16">
    <source>
        <dbReference type="Proteomes" id="UP000183700"/>
    </source>
</evidence>